<protein>
    <submittedName>
        <fullName evidence="1">Uncharacterized protein</fullName>
    </submittedName>
</protein>
<name>A0A367R1Q6_NOSPU</name>
<comment type="caution">
    <text evidence="1">The sequence shown here is derived from an EMBL/GenBank/DDBJ whole genome shotgun (WGS) entry which is preliminary data.</text>
</comment>
<dbReference type="AlphaFoldDB" id="A0A367R1Q6"/>
<organism evidence="1 2">
    <name type="scientific">Nostoc punctiforme NIES-2108</name>
    <dbReference type="NCBI Taxonomy" id="1356359"/>
    <lineage>
        <taxon>Bacteria</taxon>
        <taxon>Bacillati</taxon>
        <taxon>Cyanobacteriota</taxon>
        <taxon>Cyanophyceae</taxon>
        <taxon>Nostocales</taxon>
        <taxon>Nostocaceae</taxon>
        <taxon>Nostoc</taxon>
    </lineage>
</organism>
<gene>
    <name evidence="1" type="ORF">A6769_33895</name>
</gene>
<evidence type="ECO:0000313" key="2">
    <source>
        <dbReference type="Proteomes" id="UP000252085"/>
    </source>
</evidence>
<sequence length="318" mass="35925">MFALGKYGDLFTHTLYMQMKSRLPQKDQVLMQQAANARENAVMAVRRGELVTAERLFAEARVPLESNSLSPESRLLHKSFLEQAEAYLDYHNGDFDRVYTRTSVALAIDVVLEKEYGYEILHIHRIQLLHNLVRTEARHMCFERAIELASQLLAYLEGALEVLPFSGFWGSEYVVRQPKEVVAATFAQITSEVAVILAGKNPQLASSLLAVFKHNIQLQAHGSHHGHPRAYAWFLLKEAFVGNDIATFLERASHFLAEGRADTPLLWYATVVDLVALCSDFDEPCKRIVKQEVALNAASWKFLPQRFFALLGIHSQVG</sequence>
<dbReference type="EMBL" id="LXQE01000189">
    <property type="protein sequence ID" value="RCJ30345.1"/>
    <property type="molecule type" value="Genomic_DNA"/>
</dbReference>
<accession>A0A367R1Q6</accession>
<dbReference type="Proteomes" id="UP000252085">
    <property type="component" value="Unassembled WGS sequence"/>
</dbReference>
<reference evidence="2" key="1">
    <citation type="submission" date="2016-04" db="EMBL/GenBank/DDBJ databases">
        <authorList>
            <person name="Tabuchi Yagui T.R."/>
        </authorList>
    </citation>
    <scope>NUCLEOTIDE SEQUENCE [LARGE SCALE GENOMIC DNA]</scope>
</reference>
<evidence type="ECO:0000313" key="1">
    <source>
        <dbReference type="EMBL" id="RCJ30345.1"/>
    </source>
</evidence>
<proteinExistence type="predicted"/>